<feature type="region of interest" description="Disordered" evidence="1">
    <location>
        <begin position="225"/>
        <end position="244"/>
    </location>
</feature>
<evidence type="ECO:0000313" key="4">
    <source>
        <dbReference type="Proteomes" id="UP001651158"/>
    </source>
</evidence>
<organism evidence="3 4">
    <name type="scientific">Taenia crassiceps</name>
    <dbReference type="NCBI Taxonomy" id="6207"/>
    <lineage>
        <taxon>Eukaryota</taxon>
        <taxon>Metazoa</taxon>
        <taxon>Spiralia</taxon>
        <taxon>Lophotrochozoa</taxon>
        <taxon>Platyhelminthes</taxon>
        <taxon>Cestoda</taxon>
        <taxon>Eucestoda</taxon>
        <taxon>Cyclophyllidea</taxon>
        <taxon>Taeniidae</taxon>
        <taxon>Taenia</taxon>
    </lineage>
</organism>
<dbReference type="Proteomes" id="UP001651158">
    <property type="component" value="Unassembled WGS sequence"/>
</dbReference>
<sequence>MAVNSELNEESLFAHNYLRKRHGCPPLEYDEELAKSSQAFADKLAHSPRLKYYYPTDYGENVAYRVRNRDANLTGIEATLRWYREILNFISGRENQAKCGHFAQVIWKKTKHAGFGMAKSVDGKRAFVVGRYKPRGSRRSYWQEHVPPPTDNQVYVPTSEEMGELLIFGLLTELYKEAMAEKSGEKKSYEDYVKSILYALNTIRVEKKLPPLLFNPTLIKKTRSDLSEKQELDEGDQSSKDDDEQKKILTSKLIDPTRIANLMLRNGQVIRKDITMAGITLVLMPQASTVVTFGEEEVNLSVARLDVLPVECDVDFHGKRCDTLENEAILLVCSLAVNQNEGLKMINGLTLKSWSNTVAR</sequence>
<dbReference type="InterPro" id="IPR001283">
    <property type="entry name" value="CRISP-related"/>
</dbReference>
<dbReference type="InterPro" id="IPR014044">
    <property type="entry name" value="CAP_dom"/>
</dbReference>
<dbReference type="InterPro" id="IPR034113">
    <property type="entry name" value="SCP_GAPR1-like"/>
</dbReference>
<dbReference type="Gene3D" id="3.40.33.10">
    <property type="entry name" value="CAP"/>
    <property type="match status" value="1"/>
</dbReference>
<dbReference type="EMBL" id="JAKROA010000011">
    <property type="protein sequence ID" value="KAL5104635.1"/>
    <property type="molecule type" value="Genomic_DNA"/>
</dbReference>
<evidence type="ECO:0000256" key="1">
    <source>
        <dbReference type="SAM" id="MobiDB-lite"/>
    </source>
</evidence>
<dbReference type="Pfam" id="PF00188">
    <property type="entry name" value="CAP"/>
    <property type="match status" value="1"/>
</dbReference>
<protein>
    <submittedName>
        <fullName evidence="3">Golgi-associated plant pathogenesis-related protein 1</fullName>
    </submittedName>
</protein>
<evidence type="ECO:0000259" key="2">
    <source>
        <dbReference type="SMART" id="SM00198"/>
    </source>
</evidence>
<keyword evidence="4" id="KW-1185">Reference proteome</keyword>
<comment type="caution">
    <text evidence="3">The sequence shown here is derived from an EMBL/GenBank/DDBJ whole genome shotgun (WGS) entry which is preliminary data.</text>
</comment>
<evidence type="ECO:0000313" key="3">
    <source>
        <dbReference type="EMBL" id="KAL5104635.1"/>
    </source>
</evidence>
<dbReference type="InterPro" id="IPR035940">
    <property type="entry name" value="CAP_sf"/>
</dbReference>
<feature type="domain" description="SCP" evidence="2">
    <location>
        <begin position="6"/>
        <end position="140"/>
    </location>
</feature>
<gene>
    <name evidence="3" type="ORF">TcWFU_002800</name>
</gene>
<dbReference type="PANTHER" id="PTHR10334">
    <property type="entry name" value="CYSTEINE-RICH SECRETORY PROTEIN-RELATED"/>
    <property type="match status" value="1"/>
</dbReference>
<proteinExistence type="predicted"/>
<dbReference type="SMART" id="SM00198">
    <property type="entry name" value="SCP"/>
    <property type="match status" value="1"/>
</dbReference>
<reference evidence="3 4" key="1">
    <citation type="journal article" date="2022" name="Front. Cell. Infect. Microbiol.">
        <title>The Genomes of Two Strains of Taenia crassiceps the Animal Model for the Study of Human Cysticercosis.</title>
        <authorList>
            <person name="Bobes R.J."/>
            <person name="Estrada K."/>
            <person name="Rios-Valencia D.G."/>
            <person name="Calderon-Gallegos A."/>
            <person name="de la Torre P."/>
            <person name="Carrero J.C."/>
            <person name="Sanchez-Flores A."/>
            <person name="Laclette J.P."/>
        </authorList>
    </citation>
    <scope>NUCLEOTIDE SEQUENCE [LARGE SCALE GENOMIC DNA]</scope>
    <source>
        <strain evidence="3">WFUcys</strain>
    </source>
</reference>
<dbReference type="SUPFAM" id="SSF55797">
    <property type="entry name" value="PR-1-like"/>
    <property type="match status" value="1"/>
</dbReference>
<accession>A0ABR4Q5G3</accession>
<dbReference type="CDD" id="cd05382">
    <property type="entry name" value="CAP_GAPR1-like"/>
    <property type="match status" value="1"/>
</dbReference>
<name>A0ABR4Q5G3_9CEST</name>